<dbReference type="SUPFAM" id="SSF64263">
    <property type="entry name" value="Prokaryotic ribosomal protein L17"/>
    <property type="match status" value="1"/>
</dbReference>
<dbReference type="AlphaFoldDB" id="A0A0G1YDS7"/>
<dbReference type="GO" id="GO:0003735">
    <property type="term" value="F:structural constituent of ribosome"/>
    <property type="evidence" value="ECO:0007669"/>
    <property type="project" value="InterPro"/>
</dbReference>
<evidence type="ECO:0000256" key="3">
    <source>
        <dbReference type="ARBA" id="ARBA00023274"/>
    </source>
</evidence>
<evidence type="ECO:0000256" key="2">
    <source>
        <dbReference type="ARBA" id="ARBA00022980"/>
    </source>
</evidence>
<dbReference type="EMBL" id="LCRX01000015">
    <property type="protein sequence ID" value="KKW41628.1"/>
    <property type="molecule type" value="Genomic_DNA"/>
</dbReference>
<dbReference type="Pfam" id="PF01196">
    <property type="entry name" value="Ribosomal_L17"/>
    <property type="match status" value="1"/>
</dbReference>
<dbReference type="GO" id="GO:0006412">
    <property type="term" value="P:translation"/>
    <property type="evidence" value="ECO:0007669"/>
    <property type="project" value="UniProtKB-UniRule"/>
</dbReference>
<evidence type="ECO:0000256" key="4">
    <source>
        <dbReference type="HAMAP-Rule" id="MF_01368"/>
    </source>
</evidence>
<evidence type="ECO:0000313" key="6">
    <source>
        <dbReference type="EMBL" id="KKW41628.1"/>
    </source>
</evidence>
<dbReference type="InterPro" id="IPR036373">
    <property type="entry name" value="Ribosomal_bL17_sf"/>
</dbReference>
<evidence type="ECO:0000313" key="7">
    <source>
        <dbReference type="Proteomes" id="UP000033870"/>
    </source>
</evidence>
<comment type="similarity">
    <text evidence="1 4 5">Belongs to the bacterial ribosomal protein bL17 family.</text>
</comment>
<organism evidence="6 7">
    <name type="scientific">Candidatus Magasanikbacteria bacterium GW2011_GWA2_56_11</name>
    <dbReference type="NCBI Taxonomy" id="1619044"/>
    <lineage>
        <taxon>Bacteria</taxon>
        <taxon>Candidatus Magasanikiibacteriota</taxon>
    </lineage>
</organism>
<gene>
    <name evidence="4" type="primary">rplQ</name>
    <name evidence="6" type="ORF">UY92_C0015G0040</name>
</gene>
<dbReference type="Gene3D" id="3.90.1030.10">
    <property type="entry name" value="Ribosomal protein L17"/>
    <property type="match status" value="1"/>
</dbReference>
<dbReference type="GO" id="GO:0022625">
    <property type="term" value="C:cytosolic large ribosomal subunit"/>
    <property type="evidence" value="ECO:0007669"/>
    <property type="project" value="TreeGrafter"/>
</dbReference>
<dbReference type="PANTHER" id="PTHR14413">
    <property type="entry name" value="RIBOSOMAL PROTEIN L17"/>
    <property type="match status" value="1"/>
</dbReference>
<reference evidence="6 7" key="1">
    <citation type="journal article" date="2015" name="Nature">
        <title>rRNA introns, odd ribosomes, and small enigmatic genomes across a large radiation of phyla.</title>
        <authorList>
            <person name="Brown C.T."/>
            <person name="Hug L.A."/>
            <person name="Thomas B.C."/>
            <person name="Sharon I."/>
            <person name="Castelle C.J."/>
            <person name="Singh A."/>
            <person name="Wilkins M.J."/>
            <person name="Williams K.H."/>
            <person name="Banfield J.F."/>
        </authorList>
    </citation>
    <scope>NUCLEOTIDE SEQUENCE [LARGE SCALE GENOMIC DNA]</scope>
</reference>
<dbReference type="PANTHER" id="PTHR14413:SF16">
    <property type="entry name" value="LARGE RIBOSOMAL SUBUNIT PROTEIN BL17M"/>
    <property type="match status" value="1"/>
</dbReference>
<keyword evidence="2 4" id="KW-0689">Ribosomal protein</keyword>
<dbReference type="HAMAP" id="MF_01368">
    <property type="entry name" value="Ribosomal_bL17"/>
    <property type="match status" value="1"/>
</dbReference>
<dbReference type="PATRIC" id="fig|1619044.3.peg.1158"/>
<dbReference type="NCBIfam" id="TIGR00059">
    <property type="entry name" value="L17"/>
    <property type="match status" value="1"/>
</dbReference>
<dbReference type="InterPro" id="IPR000456">
    <property type="entry name" value="Ribosomal_bL17"/>
</dbReference>
<proteinExistence type="inferred from homology"/>
<dbReference type="InterPro" id="IPR047859">
    <property type="entry name" value="Ribosomal_bL17_CS"/>
</dbReference>
<evidence type="ECO:0000256" key="1">
    <source>
        <dbReference type="ARBA" id="ARBA00008777"/>
    </source>
</evidence>
<name>A0A0G1YDS7_9BACT</name>
<dbReference type="STRING" id="1619044.UY92_C0015G0040"/>
<dbReference type="Proteomes" id="UP000033870">
    <property type="component" value="Unassembled WGS sequence"/>
</dbReference>
<keyword evidence="3 4" id="KW-0687">Ribonucleoprotein</keyword>
<accession>A0A0G1YDS7</accession>
<sequence length="116" mass="12933">MRHQKKTVKLGRVKGPRLALMRSLAESLVLHGSITTTKAKAKALRSVVEPLVTKAKKNRPVDREAATRVLYTARAMSKLFGEIAPRYSERPGGYTRITKLGARQNDSAEMVKIEFV</sequence>
<comment type="caution">
    <text evidence="6">The sequence shown here is derived from an EMBL/GenBank/DDBJ whole genome shotgun (WGS) entry which is preliminary data.</text>
</comment>
<comment type="subunit">
    <text evidence="4">Part of the 50S ribosomal subunit. Contacts protein L32.</text>
</comment>
<protein>
    <recommendedName>
        <fullName evidence="4">Large ribosomal subunit protein bL17</fullName>
    </recommendedName>
</protein>
<evidence type="ECO:0000256" key="5">
    <source>
        <dbReference type="RuleBase" id="RU000660"/>
    </source>
</evidence>
<dbReference type="PROSITE" id="PS01167">
    <property type="entry name" value="RIBOSOMAL_L17"/>
    <property type="match status" value="1"/>
</dbReference>